<dbReference type="Pfam" id="PF00782">
    <property type="entry name" value="DSPc"/>
    <property type="match status" value="1"/>
</dbReference>
<keyword evidence="6" id="KW-0378">Hydrolase</keyword>
<comment type="similarity">
    <text evidence="2">Belongs to the protein-tyrosine phosphatase family. Non-receptor class dual specificity subfamily.</text>
</comment>
<comment type="subunit">
    <text evidence="3">Homodimer.</text>
</comment>
<evidence type="ECO:0000256" key="9">
    <source>
        <dbReference type="ARBA" id="ARBA00022961"/>
    </source>
</evidence>
<protein>
    <submittedName>
        <fullName evidence="16">Tyrosine/serine protein posphatase</fullName>
    </submittedName>
</protein>
<keyword evidence="5" id="KW-1090">Inhibition of host innate immune response by virus</keyword>
<dbReference type="SMART" id="SM00195">
    <property type="entry name" value="DSPc"/>
    <property type="match status" value="1"/>
</dbReference>
<evidence type="ECO:0000256" key="6">
    <source>
        <dbReference type="ARBA" id="ARBA00022801"/>
    </source>
</evidence>
<evidence type="ECO:0000256" key="8">
    <source>
        <dbReference type="ARBA" id="ARBA00022912"/>
    </source>
</evidence>
<proteinExistence type="inferred from homology"/>
<dbReference type="InterPro" id="IPR000340">
    <property type="entry name" value="Dual-sp_phosphatase_cat-dom"/>
</dbReference>
<dbReference type="InterPro" id="IPR052103">
    <property type="entry name" value="Dual_spec_Phospatases"/>
</dbReference>
<comment type="subcellular location">
    <subcellularLocation>
        <location evidence="1">Host cytoplasm</location>
    </subcellularLocation>
</comment>
<evidence type="ECO:0000313" key="16">
    <source>
        <dbReference type="EMBL" id="ABJ08993.1"/>
    </source>
</evidence>
<evidence type="ECO:0000259" key="14">
    <source>
        <dbReference type="PROSITE" id="PS50054"/>
    </source>
</evidence>
<evidence type="ECO:0000256" key="10">
    <source>
        <dbReference type="ARBA" id="ARBA00023200"/>
    </source>
</evidence>
<keyword evidence="12" id="KW-0899">Viral immunoevasion</keyword>
<dbReference type="SUPFAM" id="SSF52799">
    <property type="entry name" value="(Phosphotyrosine protein) phosphatases II"/>
    <property type="match status" value="1"/>
</dbReference>
<evidence type="ECO:0000256" key="11">
    <source>
        <dbReference type="ARBA" id="ARBA00023258"/>
    </source>
</evidence>
<evidence type="ECO:0000256" key="13">
    <source>
        <dbReference type="ARBA" id="ARBA00047339"/>
    </source>
</evidence>
<keyword evidence="8" id="KW-0904">Protein phosphatase</keyword>
<dbReference type="PANTHER" id="PTHR45961:SF6">
    <property type="entry name" value="IP21249P"/>
    <property type="match status" value="1"/>
</dbReference>
<evidence type="ECO:0000256" key="2">
    <source>
        <dbReference type="ARBA" id="ARBA00008601"/>
    </source>
</evidence>
<dbReference type="GO" id="GO:0039502">
    <property type="term" value="P:symbiont-mediated suppression of host type I interferon-mediated signaling pathway"/>
    <property type="evidence" value="ECO:0007669"/>
    <property type="project" value="UniProtKB-KW"/>
</dbReference>
<keyword evidence="17" id="KW-1185">Reference proteome</keyword>
<dbReference type="Gene3D" id="3.90.190.10">
    <property type="entry name" value="Protein tyrosine phosphatase superfamily"/>
    <property type="match status" value="1"/>
</dbReference>
<evidence type="ECO:0000256" key="1">
    <source>
        <dbReference type="ARBA" id="ARBA00004192"/>
    </source>
</evidence>
<evidence type="ECO:0000256" key="3">
    <source>
        <dbReference type="ARBA" id="ARBA00011738"/>
    </source>
</evidence>
<dbReference type="SMR" id="Q070F0"/>
<dbReference type="InterPro" id="IPR029021">
    <property type="entry name" value="Prot-tyrosine_phosphatase-like"/>
</dbReference>
<dbReference type="InterPro" id="IPR020422">
    <property type="entry name" value="TYR_PHOSPHATASE_DUAL_dom"/>
</dbReference>
<dbReference type="GO" id="GO:0004721">
    <property type="term" value="F:phosphoprotein phosphatase activity"/>
    <property type="evidence" value="ECO:0007669"/>
    <property type="project" value="UniProtKB-KW"/>
</dbReference>
<feature type="domain" description="Tyrosine specific protein phosphatases" evidence="15">
    <location>
        <begin position="84"/>
        <end position="154"/>
    </location>
</feature>
<keyword evidence="10" id="KW-1035">Host cytoplasm</keyword>
<organismHost>
    <name type="scientific">Crocodylus johnstoni</name>
    <name type="common">Australian freshwater crocodile</name>
    <dbReference type="NCBI Taxonomy" id="184234"/>
</organismHost>
<dbReference type="InterPro" id="IPR016130">
    <property type="entry name" value="Tyr_Pase_AS"/>
</dbReference>
<dbReference type="GO" id="GO:0030430">
    <property type="term" value="C:host cell cytoplasm"/>
    <property type="evidence" value="ECO:0007669"/>
    <property type="project" value="UniProtKB-SubCell"/>
</dbReference>
<organism evidence="16 17">
    <name type="scientific">Nile crocodilepox virus (isolate Crocodylus niloticus/Zimbabwe/Ume/2001)</name>
    <name type="common">CRV</name>
    <dbReference type="NCBI Taxonomy" id="1289473"/>
    <lineage>
        <taxon>Viruses</taxon>
        <taxon>Varidnaviria</taxon>
        <taxon>Bamfordvirae</taxon>
        <taxon>Nucleocytoviricota</taxon>
        <taxon>Pokkesviricetes</taxon>
        <taxon>Chitovirales</taxon>
        <taxon>Poxviridae</taxon>
        <taxon>Chordopoxvirinae</taxon>
        <taxon>Crocodylidpoxvirus</taxon>
        <taxon>Crocodylidpoxvirus nilecrocodilepox</taxon>
        <taxon>Nile crocodilepox virus</taxon>
    </lineage>
</organism>
<dbReference type="GO" id="GO:0052170">
    <property type="term" value="P:symbiont-mediated suppression of host innate immune response"/>
    <property type="evidence" value="ECO:0007669"/>
    <property type="project" value="UniProtKB-KW"/>
</dbReference>
<evidence type="ECO:0000256" key="7">
    <source>
        <dbReference type="ARBA" id="ARBA00022830"/>
    </source>
</evidence>
<dbReference type="GeneID" id="4363384"/>
<dbReference type="PANTHER" id="PTHR45961">
    <property type="entry name" value="IP21249P"/>
    <property type="match status" value="1"/>
</dbReference>
<name>Q070F0_CPRVZ</name>
<dbReference type="EMBL" id="DQ356948">
    <property type="protein sequence ID" value="ABJ08993.1"/>
    <property type="molecule type" value="Genomic_DNA"/>
</dbReference>
<feature type="domain" description="Tyrosine-protein phosphatase" evidence="14">
    <location>
        <begin position="26"/>
        <end position="167"/>
    </location>
</feature>
<dbReference type="Proteomes" id="UP000011300">
    <property type="component" value="Segment"/>
</dbReference>
<evidence type="ECO:0000313" key="17">
    <source>
        <dbReference type="Proteomes" id="UP000011300"/>
    </source>
</evidence>
<comment type="catalytic activity">
    <reaction evidence="13">
        <text>O-phospho-L-seryl-[protein] + H2O = L-seryl-[protein] + phosphate</text>
        <dbReference type="Rhea" id="RHEA:20629"/>
        <dbReference type="Rhea" id="RHEA-COMP:9863"/>
        <dbReference type="Rhea" id="RHEA-COMP:11604"/>
        <dbReference type="ChEBI" id="CHEBI:15377"/>
        <dbReference type="ChEBI" id="CHEBI:29999"/>
        <dbReference type="ChEBI" id="CHEBI:43474"/>
        <dbReference type="ChEBI" id="CHEBI:83421"/>
    </reaction>
</comment>
<reference evidence="16 17" key="1">
    <citation type="journal article" date="2006" name="J. Virol.">
        <title>Genome of crocodilepox virus.</title>
        <authorList>
            <person name="Afonso C.L."/>
            <person name="Tulman E.R."/>
            <person name="Delhon G."/>
            <person name="Lu Z."/>
            <person name="Viljoen G.J."/>
            <person name="Wallace D.B."/>
            <person name="Kutish G.F."/>
            <person name="Rock D.L."/>
        </authorList>
    </citation>
    <scope>NUCLEOTIDE SEQUENCE [LARGE SCALE GENOMIC DNA]</scope>
    <source>
        <strain evidence="17">Isolate Crocodylus niloticus/Zimbabwe/Ume/2001</strain>
    </source>
</reference>
<dbReference type="InterPro" id="IPR000387">
    <property type="entry name" value="Tyr_Pase_dom"/>
</dbReference>
<evidence type="ECO:0000256" key="4">
    <source>
        <dbReference type="ARBA" id="ARBA00022581"/>
    </source>
</evidence>
<keyword evidence="4" id="KW-0945">Host-virus interaction</keyword>
<organismHost>
    <name type="scientific">Crocodylus porosus</name>
    <name type="common">Saltwater crocodile</name>
    <name type="synonym">Estuarine crocodile</name>
    <dbReference type="NCBI Taxonomy" id="8502"/>
</organismHost>
<accession>Q070F0</accession>
<gene>
    <name evidence="16" type="ORF">CRV102</name>
</gene>
<dbReference type="PROSITE" id="PS50056">
    <property type="entry name" value="TYR_PHOSPHATASE_2"/>
    <property type="match status" value="1"/>
</dbReference>
<keyword evidence="9" id="KW-1105">Inhibition of host STAT1 by virus</keyword>
<dbReference type="GO" id="GO:0039563">
    <property type="term" value="P:symbiont-mediated suppression of host JAK-STAT cascade via inhibition of STAT1 activity"/>
    <property type="evidence" value="ECO:0007669"/>
    <property type="project" value="UniProtKB-KW"/>
</dbReference>
<dbReference type="PROSITE" id="PS00383">
    <property type="entry name" value="TYR_PHOSPHATASE_1"/>
    <property type="match status" value="1"/>
</dbReference>
<organismHost>
    <name type="scientific">Crocodylus niloticus</name>
    <name type="common">Nile crocodile</name>
    <name type="synonym">African crocodile</name>
    <dbReference type="NCBI Taxonomy" id="8501"/>
</organismHost>
<sequence>MGGKSNLYRDLILMSTDTRAAFLPTEITQVTKNIYLGGYDNVSSGEFRRHGFAYILNLSQMAYRAEGVKVISLNVEDSPRQNISQYFKRFNALLDHCEKSDKKILVHCVAGVNRSGAAVLSYLISKKPEDVDMLIYFLFIYHLLKRKRGAFVENAAFREQIVSYYVA</sequence>
<keyword evidence="11" id="KW-0922">Interferon antiviral system evasion</keyword>
<dbReference type="RefSeq" id="YP_784291.1">
    <property type="nucleotide sequence ID" value="NC_008030.1"/>
</dbReference>
<dbReference type="CDD" id="cd14498">
    <property type="entry name" value="DSP"/>
    <property type="match status" value="1"/>
</dbReference>
<dbReference type="KEGG" id="vg:4363384"/>
<evidence type="ECO:0000259" key="15">
    <source>
        <dbReference type="PROSITE" id="PS50056"/>
    </source>
</evidence>
<evidence type="ECO:0000256" key="5">
    <source>
        <dbReference type="ARBA" id="ARBA00022632"/>
    </source>
</evidence>
<evidence type="ECO:0000256" key="12">
    <source>
        <dbReference type="ARBA" id="ARBA00023280"/>
    </source>
</evidence>
<dbReference type="PROSITE" id="PS50054">
    <property type="entry name" value="TYR_PHOSPHATASE_DUAL"/>
    <property type="match status" value="1"/>
</dbReference>
<keyword evidence="7" id="KW-1114">Inhibition of host interferon signaling pathway by virus</keyword>